<feature type="region of interest" description="Disordered" evidence="1">
    <location>
        <begin position="1"/>
        <end position="33"/>
    </location>
</feature>
<evidence type="ECO:0000313" key="3">
    <source>
        <dbReference type="Proteomes" id="UP000800096"/>
    </source>
</evidence>
<accession>A0A6A5QDD6</accession>
<keyword evidence="3" id="KW-1185">Reference proteome</keyword>
<feature type="non-terminal residue" evidence="2">
    <location>
        <position position="1"/>
    </location>
</feature>
<dbReference type="AlphaFoldDB" id="A0A6A5QDD6"/>
<protein>
    <submittedName>
        <fullName evidence="2">Uncharacterized protein</fullName>
    </submittedName>
</protein>
<name>A0A6A5QDD6_AMPQU</name>
<organism evidence="2 3">
    <name type="scientific">Ampelomyces quisqualis</name>
    <name type="common">Powdery mildew agent</name>
    <dbReference type="NCBI Taxonomy" id="50730"/>
    <lineage>
        <taxon>Eukaryota</taxon>
        <taxon>Fungi</taxon>
        <taxon>Dikarya</taxon>
        <taxon>Ascomycota</taxon>
        <taxon>Pezizomycotina</taxon>
        <taxon>Dothideomycetes</taxon>
        <taxon>Pleosporomycetidae</taxon>
        <taxon>Pleosporales</taxon>
        <taxon>Pleosporineae</taxon>
        <taxon>Phaeosphaeriaceae</taxon>
        <taxon>Ampelomyces</taxon>
    </lineage>
</organism>
<dbReference type="EMBL" id="ML979139">
    <property type="protein sequence ID" value="KAF1912888.1"/>
    <property type="molecule type" value="Genomic_DNA"/>
</dbReference>
<proteinExistence type="predicted"/>
<reference evidence="2" key="1">
    <citation type="journal article" date="2020" name="Stud. Mycol.">
        <title>101 Dothideomycetes genomes: a test case for predicting lifestyles and emergence of pathogens.</title>
        <authorList>
            <person name="Haridas S."/>
            <person name="Albert R."/>
            <person name="Binder M."/>
            <person name="Bloem J."/>
            <person name="Labutti K."/>
            <person name="Salamov A."/>
            <person name="Andreopoulos B."/>
            <person name="Baker S."/>
            <person name="Barry K."/>
            <person name="Bills G."/>
            <person name="Bluhm B."/>
            <person name="Cannon C."/>
            <person name="Castanera R."/>
            <person name="Culley D."/>
            <person name="Daum C."/>
            <person name="Ezra D."/>
            <person name="Gonzalez J."/>
            <person name="Henrissat B."/>
            <person name="Kuo A."/>
            <person name="Liang C."/>
            <person name="Lipzen A."/>
            <person name="Lutzoni F."/>
            <person name="Magnuson J."/>
            <person name="Mondo S."/>
            <person name="Nolan M."/>
            <person name="Ohm R."/>
            <person name="Pangilinan J."/>
            <person name="Park H.-J."/>
            <person name="Ramirez L."/>
            <person name="Alfaro M."/>
            <person name="Sun H."/>
            <person name="Tritt A."/>
            <person name="Yoshinaga Y."/>
            <person name="Zwiers L.-H."/>
            <person name="Turgeon B."/>
            <person name="Goodwin S."/>
            <person name="Spatafora J."/>
            <person name="Crous P."/>
            <person name="Grigoriev I."/>
        </authorList>
    </citation>
    <scope>NUCLEOTIDE SEQUENCE</scope>
    <source>
        <strain evidence="2">HMLAC05119</strain>
    </source>
</reference>
<gene>
    <name evidence="2" type="ORF">BDU57DRAFT_338251</name>
</gene>
<sequence length="96" mass="10084">LTAWRLPPSPTALGGAPDWPAPSPTPAGRRRCHHHPLRRGWTARQRAGSGCSAVSCDPASSQASRSFSHHIAPACNKVPRPAHATVTAAAEQPARV</sequence>
<evidence type="ECO:0000313" key="2">
    <source>
        <dbReference type="EMBL" id="KAF1912888.1"/>
    </source>
</evidence>
<dbReference type="Proteomes" id="UP000800096">
    <property type="component" value="Unassembled WGS sequence"/>
</dbReference>
<evidence type="ECO:0000256" key="1">
    <source>
        <dbReference type="SAM" id="MobiDB-lite"/>
    </source>
</evidence>